<organism evidence="3 4">
    <name type="scientific">Bifiguratus adelaidae</name>
    <dbReference type="NCBI Taxonomy" id="1938954"/>
    <lineage>
        <taxon>Eukaryota</taxon>
        <taxon>Fungi</taxon>
        <taxon>Fungi incertae sedis</taxon>
        <taxon>Mucoromycota</taxon>
        <taxon>Mucoromycotina</taxon>
        <taxon>Endogonomycetes</taxon>
        <taxon>Endogonales</taxon>
        <taxon>Endogonales incertae sedis</taxon>
        <taxon>Bifiguratus</taxon>
    </lineage>
</organism>
<evidence type="ECO:0000313" key="3">
    <source>
        <dbReference type="EMBL" id="OZJ02502.1"/>
    </source>
</evidence>
<reference evidence="3 4" key="1">
    <citation type="journal article" date="2017" name="Mycologia">
        <title>Bifiguratus adelaidae, gen. et sp. nov., a new member of Mucoromycotina in endophytic and soil-dwelling habitats.</title>
        <authorList>
            <person name="Torres-Cruz T.J."/>
            <person name="Billingsley Tobias T.L."/>
            <person name="Almatruk M."/>
            <person name="Hesse C."/>
            <person name="Kuske C.R."/>
            <person name="Desiro A."/>
            <person name="Benucci G.M."/>
            <person name="Bonito G."/>
            <person name="Stajich J.E."/>
            <person name="Dunlap C."/>
            <person name="Arnold A.E."/>
            <person name="Porras-Alfaro A."/>
        </authorList>
    </citation>
    <scope>NUCLEOTIDE SEQUENCE [LARGE SCALE GENOMIC DNA]</scope>
    <source>
        <strain evidence="3 4">AZ0501</strain>
    </source>
</reference>
<feature type="compositionally biased region" description="Polar residues" evidence="1">
    <location>
        <begin position="432"/>
        <end position="442"/>
    </location>
</feature>
<proteinExistence type="predicted"/>
<feature type="region of interest" description="Disordered" evidence="1">
    <location>
        <begin position="395"/>
        <end position="442"/>
    </location>
</feature>
<dbReference type="Proteomes" id="UP000242875">
    <property type="component" value="Unassembled WGS sequence"/>
</dbReference>
<dbReference type="AlphaFoldDB" id="A0A261XVW7"/>
<comment type="caution">
    <text evidence="3">The sequence shown here is derived from an EMBL/GenBank/DDBJ whole genome shotgun (WGS) entry which is preliminary data.</text>
</comment>
<feature type="domain" description="Fungal-type protein kinase" evidence="2">
    <location>
        <begin position="139"/>
        <end position="250"/>
    </location>
</feature>
<protein>
    <recommendedName>
        <fullName evidence="2">Fungal-type protein kinase domain-containing protein</fullName>
    </recommendedName>
</protein>
<name>A0A261XVW7_9FUNG</name>
<dbReference type="EMBL" id="MVBO01000147">
    <property type="protein sequence ID" value="OZJ02502.1"/>
    <property type="molecule type" value="Genomic_DNA"/>
</dbReference>
<dbReference type="Pfam" id="PF17667">
    <property type="entry name" value="Pkinase_fungal"/>
    <property type="match status" value="2"/>
</dbReference>
<evidence type="ECO:0000259" key="2">
    <source>
        <dbReference type="Pfam" id="PF17667"/>
    </source>
</evidence>
<sequence length="442" mass="50359">MRQDIQHELIDAIRLATEASNESFNVFDGIKLLVQKRHLVPPKGSSLQKAINDPSMLGRRWRQKPDSFKDEAVTNFLNQVCNCLNGQSTLRSFATPEFRAVYPLLYGYEHGREDLRPDFILLPKEAWLQVNRCQELNQAFNNYQKCIVVGKCKFTDVNEARWQLYKYICDLKRSQLWRRFAVGVYITQSTCGVVLAEQSCIEHIEFAWSETSAGVIKFVRLLNWLSVGSLESFGFDNTFVLVPSQRHISRPPNGQSQGLENYMARHEEGPQRGILHELARYRGVQKVLLADETCYYTLGDTINGIRGFDSLASYCRKFHVEIRQEARLVLPYHPPLKYFKDLDDLARHRSLYQASILHRDISERIFLLGGSNGVGEGWLINLDMACLLEEPLDQAPSTPVAKPAQLESRKRGGGPLMDGTSPRKKPVRPVSDNASNQADVLD</sequence>
<gene>
    <name evidence="3" type="ORF">BZG36_04843</name>
</gene>
<evidence type="ECO:0000313" key="4">
    <source>
        <dbReference type="Proteomes" id="UP000242875"/>
    </source>
</evidence>
<keyword evidence="4" id="KW-1185">Reference proteome</keyword>
<accession>A0A261XVW7</accession>
<evidence type="ECO:0000256" key="1">
    <source>
        <dbReference type="SAM" id="MobiDB-lite"/>
    </source>
</evidence>
<feature type="domain" description="Fungal-type protein kinase" evidence="2">
    <location>
        <begin position="345"/>
        <end position="390"/>
    </location>
</feature>
<dbReference type="InterPro" id="IPR040976">
    <property type="entry name" value="Pkinase_fungal"/>
</dbReference>
<dbReference type="OrthoDB" id="5569250at2759"/>